<keyword evidence="1" id="KW-0175">Coiled coil</keyword>
<proteinExistence type="predicted"/>
<reference evidence="3 4" key="1">
    <citation type="submission" date="2014-11" db="EMBL/GenBank/DDBJ databases">
        <authorList>
            <person name="Urmite Genomes Urmite Genomes"/>
        </authorList>
    </citation>
    <scope>NUCLEOTIDE SEQUENCE [LARGE SCALE GENOMIC DNA]</scope>
    <source>
        <strain evidence="3 4">Oc5</strain>
    </source>
</reference>
<evidence type="ECO:0000313" key="4">
    <source>
        <dbReference type="Proteomes" id="UP000040453"/>
    </source>
</evidence>
<evidence type="ECO:0000256" key="2">
    <source>
        <dbReference type="SAM" id="MobiDB-lite"/>
    </source>
</evidence>
<feature type="compositionally biased region" description="Acidic residues" evidence="2">
    <location>
        <begin position="450"/>
        <end position="460"/>
    </location>
</feature>
<accession>A0A0A1MM18</accession>
<keyword evidence="4" id="KW-1185">Reference proteome</keyword>
<feature type="coiled-coil region" evidence="1">
    <location>
        <begin position="94"/>
        <end position="128"/>
    </location>
</feature>
<feature type="coiled-coil region" evidence="1">
    <location>
        <begin position="27"/>
        <end position="61"/>
    </location>
</feature>
<dbReference type="EMBL" id="CDGG01000001">
    <property type="protein sequence ID" value="CEI80722.1"/>
    <property type="molecule type" value="Genomic_DNA"/>
</dbReference>
<feature type="compositionally biased region" description="Acidic residues" evidence="2">
    <location>
        <begin position="410"/>
        <end position="442"/>
    </location>
</feature>
<name>A0A0A1MM18_9BACI</name>
<dbReference type="RefSeq" id="WP_042529410.1">
    <property type="nucleotide sequence ID" value="NZ_CDGG01000001.1"/>
</dbReference>
<evidence type="ECO:0000256" key="1">
    <source>
        <dbReference type="SAM" id="Coils"/>
    </source>
</evidence>
<evidence type="ECO:0000313" key="3">
    <source>
        <dbReference type="EMBL" id="CEI80722.1"/>
    </source>
</evidence>
<feature type="region of interest" description="Disordered" evidence="2">
    <location>
        <begin position="409"/>
        <end position="460"/>
    </location>
</feature>
<gene>
    <name evidence="3" type="ORF">BN997_00531</name>
</gene>
<dbReference type="Proteomes" id="UP000040453">
    <property type="component" value="Unassembled WGS sequence"/>
</dbReference>
<dbReference type="OrthoDB" id="1654093at2"/>
<protein>
    <submittedName>
        <fullName evidence="3">Uncharacterized protein</fullName>
    </submittedName>
</protein>
<dbReference type="AlphaFoldDB" id="A0A0A1MM18"/>
<organism evidence="3 4">
    <name type="scientific">Oceanobacillus oncorhynchi</name>
    <dbReference type="NCBI Taxonomy" id="545501"/>
    <lineage>
        <taxon>Bacteria</taxon>
        <taxon>Bacillati</taxon>
        <taxon>Bacillota</taxon>
        <taxon>Bacilli</taxon>
        <taxon>Bacillales</taxon>
        <taxon>Bacillaceae</taxon>
        <taxon>Oceanobacillus</taxon>
    </lineage>
</organism>
<sequence>MKKRIIIPLILVLLIAGGAGGYYLYNKNTYQETLENATSLLSEQQENIESVQSELESFDEGSYLREGLTEEDIQAVEDKMEAIKDLSSEFDLKENDLEEDVAEIASDKEDLKEKLSAIRAQLETQQSVNDLFEQETPAINGSEINEDVIIKEDLETSTLEDLKETAFIEDEDISEWQTAINTFITDAENQLSTTATATAQVETLFKDGEVQGEVTLEAYDEAKSEVDKIQNETVKETLTADLDSAHAHIQDISMLSDEEIARRALALFVDLYWEVNENTFATLEYIWGGYQFDADGGAGSFSSMNMPGNAKPICSYTIDKNGDVLFKDIPDLVTDCSSEPKTANIFTDVDETILNNIRGDVSMQGDSVIDEMTQEEWEWLSDEEKEKWDGKWENYRKQYVENWGKPFEEINSDEIIEDENSEVEEYEPDEMPSLEDDEIQEYEPDKMPALDEDEEEFFEG</sequence>